<dbReference type="Proteomes" id="UP001155057">
    <property type="component" value="Unassembled WGS sequence"/>
</dbReference>
<organism evidence="1 2">
    <name type="scientific">Salinibacter ruber</name>
    <dbReference type="NCBI Taxonomy" id="146919"/>
    <lineage>
        <taxon>Bacteria</taxon>
        <taxon>Pseudomonadati</taxon>
        <taxon>Rhodothermota</taxon>
        <taxon>Rhodothermia</taxon>
        <taxon>Rhodothermales</taxon>
        <taxon>Salinibacteraceae</taxon>
        <taxon>Salinibacter</taxon>
    </lineage>
</organism>
<dbReference type="RefSeq" id="WP_259123578.1">
    <property type="nucleotide sequence ID" value="NZ_JANTZO010000005.1"/>
</dbReference>
<evidence type="ECO:0000313" key="1">
    <source>
        <dbReference type="EMBL" id="MCS3709755.1"/>
    </source>
</evidence>
<gene>
    <name evidence="1" type="ORF">GGP61_001359</name>
</gene>
<accession>A0A9X2Q456</accession>
<dbReference type="EMBL" id="JANUAE010000004">
    <property type="protein sequence ID" value="MCS3709755.1"/>
    <property type="molecule type" value="Genomic_DNA"/>
</dbReference>
<dbReference type="AlphaFoldDB" id="A0A9X2Q456"/>
<reference evidence="1" key="1">
    <citation type="submission" date="2022-08" db="EMBL/GenBank/DDBJ databases">
        <title>Genomic Encyclopedia of Type Strains, Phase V (KMG-V): Genome sequencing to study the core and pangenomes of soil and plant-associated prokaryotes.</title>
        <authorList>
            <person name="Whitman W."/>
        </authorList>
    </citation>
    <scope>NUCLEOTIDE SEQUENCE</scope>
    <source>
        <strain evidence="1">SP3049</strain>
    </source>
</reference>
<name>A0A9X2Q456_9BACT</name>
<comment type="caution">
    <text evidence="1">The sequence shown here is derived from an EMBL/GenBank/DDBJ whole genome shotgun (WGS) entry which is preliminary data.</text>
</comment>
<proteinExistence type="predicted"/>
<protein>
    <submittedName>
        <fullName evidence="1">Uncharacterized protein</fullName>
    </submittedName>
</protein>
<evidence type="ECO:0000313" key="2">
    <source>
        <dbReference type="Proteomes" id="UP001155057"/>
    </source>
</evidence>
<sequence>MATTETDAPIAIQLAKQLDGGYQEERDAAESLLDYLNEDGTVMDLSDHLGLLEARFKGLAYELASACALAQARVNDMRRESDEQWSREDQLAKGRAVLSRELKHIRRELTGAMRAFGIPDSTFPSPNEKQED</sequence>